<sequence length="377" mass="43947">MANCPWSPNASCNTELYSDPNSAFIIGSNSPDRREYIEMIKEVIREFNLEPNFALDLNIYNGKQAFCTHICSQIRKSKIIIADLSGSSIKCKETNILFSANVFWEYGYAAALEKDPIIIFDESQEIPFDVADKNTETYNMDSLKMLLRPVIKQRLNSPIPIIQNNSNNRDITDSKEIHKKIFRLLLKNYLIKYYYEVINPPKDPLTNTKVSILIDKLNDLGDSQVQYFKDANGSIQHQKIIGTYFGGDVRSFRDRINNSEIQIEGIKRDLPILAGDLALIFYDHYEESLIDQNNYLKFIRQDFESEVKKYEFLEENYNHDRFTNSLSILEKTYRLIQLYGPIWKDSDSATEWRIINPDKLEELIQKKSINNILRQTL</sequence>
<organism evidence="1">
    <name type="scientific">marine sediment metagenome</name>
    <dbReference type="NCBI Taxonomy" id="412755"/>
    <lineage>
        <taxon>unclassified sequences</taxon>
        <taxon>metagenomes</taxon>
        <taxon>ecological metagenomes</taxon>
    </lineage>
</organism>
<reference evidence="1" key="1">
    <citation type="journal article" date="2015" name="Nature">
        <title>Complex archaea that bridge the gap between prokaryotes and eukaryotes.</title>
        <authorList>
            <person name="Spang A."/>
            <person name="Saw J.H."/>
            <person name="Jorgensen S.L."/>
            <person name="Zaremba-Niedzwiedzka K."/>
            <person name="Martijn J."/>
            <person name="Lind A.E."/>
            <person name="van Eijk R."/>
            <person name="Schleper C."/>
            <person name="Guy L."/>
            <person name="Ettema T.J."/>
        </authorList>
    </citation>
    <scope>NUCLEOTIDE SEQUENCE</scope>
</reference>
<dbReference type="Gene3D" id="3.40.50.450">
    <property type="match status" value="1"/>
</dbReference>
<accession>A0A0F9TE98</accession>
<protein>
    <recommendedName>
        <fullName evidence="2">CD-NTase-associated protein 12/Pycsar effector protein TIR domain-containing protein</fullName>
    </recommendedName>
</protein>
<evidence type="ECO:0008006" key="2">
    <source>
        <dbReference type="Google" id="ProtNLM"/>
    </source>
</evidence>
<dbReference type="AlphaFoldDB" id="A0A0F9TE98"/>
<dbReference type="EMBL" id="LAZR01001280">
    <property type="protein sequence ID" value="KKN47371.1"/>
    <property type="molecule type" value="Genomic_DNA"/>
</dbReference>
<gene>
    <name evidence="1" type="ORF">LCGC14_0663640</name>
</gene>
<proteinExistence type="predicted"/>
<name>A0A0F9TE98_9ZZZZ</name>
<comment type="caution">
    <text evidence="1">The sequence shown here is derived from an EMBL/GenBank/DDBJ whole genome shotgun (WGS) entry which is preliminary data.</text>
</comment>
<evidence type="ECO:0000313" key="1">
    <source>
        <dbReference type="EMBL" id="KKN47371.1"/>
    </source>
</evidence>